<keyword evidence="1" id="KW-1133">Transmembrane helix</keyword>
<keyword evidence="3" id="KW-1185">Reference proteome</keyword>
<keyword evidence="1" id="KW-0472">Membrane</keyword>
<gene>
    <name evidence="2" type="ORF">NDI38_14140</name>
</gene>
<dbReference type="EMBL" id="JAMPLM010000011">
    <property type="protein sequence ID" value="MEP1059582.1"/>
    <property type="molecule type" value="Genomic_DNA"/>
</dbReference>
<name>A0ABV0KKF1_9CYAN</name>
<proteinExistence type="predicted"/>
<dbReference type="Proteomes" id="UP001476950">
    <property type="component" value="Unassembled WGS sequence"/>
</dbReference>
<organism evidence="2 3">
    <name type="scientific">Stenomitos frigidus AS-A4</name>
    <dbReference type="NCBI Taxonomy" id="2933935"/>
    <lineage>
        <taxon>Bacteria</taxon>
        <taxon>Bacillati</taxon>
        <taxon>Cyanobacteriota</taxon>
        <taxon>Cyanophyceae</taxon>
        <taxon>Leptolyngbyales</taxon>
        <taxon>Leptolyngbyaceae</taxon>
        <taxon>Stenomitos</taxon>
    </lineage>
</organism>
<accession>A0ABV0KKF1</accession>
<evidence type="ECO:0000313" key="2">
    <source>
        <dbReference type="EMBL" id="MEP1059582.1"/>
    </source>
</evidence>
<evidence type="ECO:0008006" key="4">
    <source>
        <dbReference type="Google" id="ProtNLM"/>
    </source>
</evidence>
<sequence length="56" mass="6108">MGRSLKPSMVAFLAVLSMTVLVWILRGIGLLTFIPGSVLWVLILLSLLTAILTIVR</sequence>
<evidence type="ECO:0000256" key="1">
    <source>
        <dbReference type="SAM" id="Phobius"/>
    </source>
</evidence>
<feature type="transmembrane region" description="Helical" evidence="1">
    <location>
        <begin position="37"/>
        <end position="55"/>
    </location>
</feature>
<reference evidence="2 3" key="1">
    <citation type="submission" date="2022-04" db="EMBL/GenBank/DDBJ databases">
        <title>Positive selection, recombination, and allopatry shape intraspecific diversity of widespread and dominant cyanobacteria.</title>
        <authorList>
            <person name="Wei J."/>
            <person name="Shu W."/>
            <person name="Hu C."/>
        </authorList>
    </citation>
    <scope>NUCLEOTIDE SEQUENCE [LARGE SCALE GENOMIC DNA]</scope>
    <source>
        <strain evidence="2 3">AS-A4</strain>
    </source>
</reference>
<comment type="caution">
    <text evidence="2">The sequence shown here is derived from an EMBL/GenBank/DDBJ whole genome shotgun (WGS) entry which is preliminary data.</text>
</comment>
<protein>
    <recommendedName>
        <fullName evidence="4">DUF4175 domain-containing protein</fullName>
    </recommendedName>
</protein>
<evidence type="ECO:0000313" key="3">
    <source>
        <dbReference type="Proteomes" id="UP001476950"/>
    </source>
</evidence>
<keyword evidence="1" id="KW-0812">Transmembrane</keyword>
<dbReference type="RefSeq" id="WP_190446545.1">
    <property type="nucleotide sequence ID" value="NZ_JAMPLM010000011.1"/>
</dbReference>